<dbReference type="AlphaFoldDB" id="A0AAN7C9U1"/>
<comment type="caution">
    <text evidence="3">The sequence shown here is derived from an EMBL/GenBank/DDBJ whole genome shotgun (WGS) entry which is preliminary data.</text>
</comment>
<feature type="signal peptide" evidence="1">
    <location>
        <begin position="1"/>
        <end position="20"/>
    </location>
</feature>
<dbReference type="SUPFAM" id="SSF53474">
    <property type="entry name" value="alpha/beta-Hydrolases"/>
    <property type="match status" value="1"/>
</dbReference>
<evidence type="ECO:0000313" key="3">
    <source>
        <dbReference type="EMBL" id="KAK4237442.1"/>
    </source>
</evidence>
<dbReference type="Pfam" id="PF00135">
    <property type="entry name" value="COesterase"/>
    <property type="match status" value="2"/>
</dbReference>
<dbReference type="EMBL" id="MU860138">
    <property type="protein sequence ID" value="KAK4237442.1"/>
    <property type="molecule type" value="Genomic_DNA"/>
</dbReference>
<feature type="domain" description="Carboxylesterase type B" evidence="2">
    <location>
        <begin position="217"/>
        <end position="350"/>
    </location>
</feature>
<name>A0AAN7C9U1_9PEZI</name>
<feature type="chain" id="PRO_5042822270" evidence="1">
    <location>
        <begin position="21"/>
        <end position="514"/>
    </location>
</feature>
<gene>
    <name evidence="3" type="ORF">C8A03DRAFT_44696</name>
</gene>
<dbReference type="PANTHER" id="PTHR11559">
    <property type="entry name" value="CARBOXYLESTERASE"/>
    <property type="match status" value="1"/>
</dbReference>
<dbReference type="InterPro" id="IPR029058">
    <property type="entry name" value="AB_hydrolase_fold"/>
</dbReference>
<feature type="domain" description="Carboxylesterase type B" evidence="2">
    <location>
        <begin position="34"/>
        <end position="216"/>
    </location>
</feature>
<evidence type="ECO:0000256" key="1">
    <source>
        <dbReference type="SAM" id="SignalP"/>
    </source>
</evidence>
<evidence type="ECO:0000313" key="4">
    <source>
        <dbReference type="Proteomes" id="UP001303760"/>
    </source>
</evidence>
<sequence length="514" mass="55516">MHLRTRHVVALILCASFASATRKPSGCDYTAHKLTVDTSNGPIRGHTANNTGCVIEYLGIPYAKPLVGDLRLAPPQRFVATDAYEAAEFGFDCPLTASKPVDYPGFTPQAQRIISYFASAAGTPQSEDCLTLNIWTKATVNANKADKPVLVFFYGGRFTIGNTHSPFYNATEPHPSTKHETDGSGSNYRLNVFGFPGAPGGPQNLGLRDQRAAVEWSSGGVSVDYWAYAYREDPIAHGIIAHSGNAFSFSQNTRSVQEANWNTVVSAVNCSSVADTMACMRKVDWQAIESAAAAIKPSKSTSVLRSIPAFWPTPDNDIVFSDYVGLTAKGSLAKLPILFGSTHNENGYYQIPAFAQGITPTEDQISSFLFESFICPVAYQATARRNHSVPPYAYRYFADWDNTRLYTTSDAYPGVDLHMVFGASADVSGLPNTADHRQLTKLMQKAWFCFSDGPSSGLSFKLGWPLYDPNGNTLIQLGLGNVPEAQFTYPSVYGSPCSTVTMGALGTAAAGNVV</sequence>
<protein>
    <submittedName>
        <fullName evidence="3">Cholinesterase</fullName>
    </submittedName>
</protein>
<reference evidence="3" key="2">
    <citation type="submission" date="2023-05" db="EMBL/GenBank/DDBJ databases">
        <authorList>
            <consortium name="Lawrence Berkeley National Laboratory"/>
            <person name="Steindorff A."/>
            <person name="Hensen N."/>
            <person name="Bonometti L."/>
            <person name="Westerberg I."/>
            <person name="Brannstrom I.O."/>
            <person name="Guillou S."/>
            <person name="Cros-Aarteil S."/>
            <person name="Calhoun S."/>
            <person name="Haridas S."/>
            <person name="Kuo A."/>
            <person name="Mondo S."/>
            <person name="Pangilinan J."/>
            <person name="Riley R."/>
            <person name="Labutti K."/>
            <person name="Andreopoulos B."/>
            <person name="Lipzen A."/>
            <person name="Chen C."/>
            <person name="Yanf M."/>
            <person name="Daum C."/>
            <person name="Ng V."/>
            <person name="Clum A."/>
            <person name="Ohm R."/>
            <person name="Martin F."/>
            <person name="Silar P."/>
            <person name="Natvig D."/>
            <person name="Lalanne C."/>
            <person name="Gautier V."/>
            <person name="Ament-Velasquez S.L."/>
            <person name="Kruys A."/>
            <person name="Hutchinson M.I."/>
            <person name="Powell A.J."/>
            <person name="Barry K."/>
            <person name="Miller A.N."/>
            <person name="Grigoriev I.V."/>
            <person name="Debuchy R."/>
            <person name="Gladieux P."/>
            <person name="Thoren M.H."/>
            <person name="Johannesson H."/>
        </authorList>
    </citation>
    <scope>NUCLEOTIDE SEQUENCE</scope>
    <source>
        <strain evidence="3">CBS 532.94</strain>
    </source>
</reference>
<keyword evidence="4" id="KW-1185">Reference proteome</keyword>
<reference evidence="3" key="1">
    <citation type="journal article" date="2023" name="Mol. Phylogenet. Evol.">
        <title>Genome-scale phylogeny and comparative genomics of the fungal order Sordariales.</title>
        <authorList>
            <person name="Hensen N."/>
            <person name="Bonometti L."/>
            <person name="Westerberg I."/>
            <person name="Brannstrom I.O."/>
            <person name="Guillou S."/>
            <person name="Cros-Aarteil S."/>
            <person name="Calhoun S."/>
            <person name="Haridas S."/>
            <person name="Kuo A."/>
            <person name="Mondo S."/>
            <person name="Pangilinan J."/>
            <person name="Riley R."/>
            <person name="LaButti K."/>
            <person name="Andreopoulos B."/>
            <person name="Lipzen A."/>
            <person name="Chen C."/>
            <person name="Yan M."/>
            <person name="Daum C."/>
            <person name="Ng V."/>
            <person name="Clum A."/>
            <person name="Steindorff A."/>
            <person name="Ohm R.A."/>
            <person name="Martin F."/>
            <person name="Silar P."/>
            <person name="Natvig D.O."/>
            <person name="Lalanne C."/>
            <person name="Gautier V."/>
            <person name="Ament-Velasquez S.L."/>
            <person name="Kruys A."/>
            <person name="Hutchinson M.I."/>
            <person name="Powell A.J."/>
            <person name="Barry K."/>
            <person name="Miller A.N."/>
            <person name="Grigoriev I.V."/>
            <person name="Debuchy R."/>
            <person name="Gladieux P."/>
            <person name="Hiltunen Thoren M."/>
            <person name="Johannesson H."/>
        </authorList>
    </citation>
    <scope>NUCLEOTIDE SEQUENCE</scope>
    <source>
        <strain evidence="3">CBS 532.94</strain>
    </source>
</reference>
<evidence type="ECO:0000259" key="2">
    <source>
        <dbReference type="Pfam" id="PF00135"/>
    </source>
</evidence>
<dbReference type="InterPro" id="IPR050309">
    <property type="entry name" value="Type-B_Carboxylest/Lipase"/>
</dbReference>
<dbReference type="InterPro" id="IPR002018">
    <property type="entry name" value="CarbesteraseB"/>
</dbReference>
<dbReference type="Proteomes" id="UP001303760">
    <property type="component" value="Unassembled WGS sequence"/>
</dbReference>
<dbReference type="Gene3D" id="3.40.50.1820">
    <property type="entry name" value="alpha/beta hydrolase"/>
    <property type="match status" value="2"/>
</dbReference>
<organism evidence="3 4">
    <name type="scientific">Achaetomium macrosporum</name>
    <dbReference type="NCBI Taxonomy" id="79813"/>
    <lineage>
        <taxon>Eukaryota</taxon>
        <taxon>Fungi</taxon>
        <taxon>Dikarya</taxon>
        <taxon>Ascomycota</taxon>
        <taxon>Pezizomycotina</taxon>
        <taxon>Sordariomycetes</taxon>
        <taxon>Sordariomycetidae</taxon>
        <taxon>Sordariales</taxon>
        <taxon>Chaetomiaceae</taxon>
        <taxon>Achaetomium</taxon>
    </lineage>
</organism>
<proteinExistence type="predicted"/>
<keyword evidence="1" id="KW-0732">Signal</keyword>
<accession>A0AAN7C9U1</accession>